<keyword evidence="6" id="KW-1185">Reference proteome</keyword>
<dbReference type="PANTHER" id="PTHR21483:SF18">
    <property type="entry name" value="RNA POLYMERASE II-ASSOCIATED PROTEIN 1"/>
    <property type="match status" value="1"/>
</dbReference>
<evidence type="ECO:0000313" key="6">
    <source>
        <dbReference type="Proteomes" id="UP000027002"/>
    </source>
</evidence>
<proteinExistence type="inferred from homology"/>
<dbReference type="KEGG" id="uvi:66062191"/>
<dbReference type="PANTHER" id="PTHR21483">
    <property type="entry name" value="RNA POLYMERASE II-ASSOCIATED PROTEIN 1"/>
    <property type="match status" value="1"/>
</dbReference>
<protein>
    <recommendedName>
        <fullName evidence="7">Transcription factor Rba50</fullName>
    </recommendedName>
</protein>
<feature type="domain" description="RPAP1 C-terminal" evidence="3">
    <location>
        <begin position="298"/>
        <end position="364"/>
    </location>
</feature>
<name>A0A8E5HKW7_USTVR</name>
<feature type="compositionally biased region" description="Polar residues" evidence="2">
    <location>
        <begin position="60"/>
        <end position="79"/>
    </location>
</feature>
<evidence type="ECO:0000259" key="4">
    <source>
        <dbReference type="Pfam" id="PF08621"/>
    </source>
</evidence>
<dbReference type="EMBL" id="CP072753">
    <property type="protein sequence ID" value="QUC17172.1"/>
    <property type="molecule type" value="Genomic_DNA"/>
</dbReference>
<reference evidence="5" key="1">
    <citation type="submission" date="2020-03" db="EMBL/GenBank/DDBJ databases">
        <title>A mixture of massive structural variations and highly conserved coding sequences in Ustilaginoidea virens genome.</title>
        <authorList>
            <person name="Zhang K."/>
            <person name="Zhao Z."/>
            <person name="Zhang Z."/>
            <person name="Li Y."/>
            <person name="Hsiang T."/>
            <person name="Sun W."/>
        </authorList>
    </citation>
    <scope>NUCLEOTIDE SEQUENCE</scope>
    <source>
        <strain evidence="5">UV-8b</strain>
    </source>
</reference>
<evidence type="ECO:0008006" key="7">
    <source>
        <dbReference type="Google" id="ProtNLM"/>
    </source>
</evidence>
<feature type="compositionally biased region" description="Basic and acidic residues" evidence="2">
    <location>
        <begin position="84"/>
        <end position="96"/>
    </location>
</feature>
<accession>A0A8E5HKW7</accession>
<gene>
    <name evidence="5" type="ORF">UV8b_01413</name>
</gene>
<feature type="domain" description="RPAP1 N-terminal" evidence="4">
    <location>
        <begin position="89"/>
        <end position="133"/>
    </location>
</feature>
<dbReference type="GO" id="GO:0006366">
    <property type="term" value="P:transcription by RNA polymerase II"/>
    <property type="evidence" value="ECO:0007669"/>
    <property type="project" value="InterPro"/>
</dbReference>
<dbReference type="InterPro" id="IPR013930">
    <property type="entry name" value="RPAP1_N"/>
</dbReference>
<feature type="region of interest" description="Disordered" evidence="2">
    <location>
        <begin position="21"/>
        <end position="103"/>
    </location>
</feature>
<dbReference type="Proteomes" id="UP000027002">
    <property type="component" value="Chromosome 1"/>
</dbReference>
<comment type="similarity">
    <text evidence="1">Belongs to the RPAP1 family.</text>
</comment>
<dbReference type="AlphaFoldDB" id="A0A8E5HKW7"/>
<dbReference type="OrthoDB" id="348201at2759"/>
<evidence type="ECO:0000256" key="2">
    <source>
        <dbReference type="SAM" id="MobiDB-lite"/>
    </source>
</evidence>
<feature type="compositionally biased region" description="Polar residues" evidence="2">
    <location>
        <begin position="153"/>
        <end position="182"/>
    </location>
</feature>
<feature type="region of interest" description="Disordered" evidence="2">
    <location>
        <begin position="131"/>
        <end position="227"/>
    </location>
</feature>
<dbReference type="Pfam" id="PF08620">
    <property type="entry name" value="RPAP1_C"/>
    <property type="match status" value="1"/>
</dbReference>
<dbReference type="RefSeq" id="XP_042994845.1">
    <property type="nucleotide sequence ID" value="XM_043138911.1"/>
</dbReference>
<dbReference type="Pfam" id="PF08621">
    <property type="entry name" value="RPAP1_N"/>
    <property type="match status" value="1"/>
</dbReference>
<dbReference type="InterPro" id="IPR039913">
    <property type="entry name" value="RPAP1/Rba50"/>
</dbReference>
<dbReference type="GeneID" id="66062191"/>
<evidence type="ECO:0000313" key="5">
    <source>
        <dbReference type="EMBL" id="QUC17172.1"/>
    </source>
</evidence>
<dbReference type="InterPro" id="IPR013929">
    <property type="entry name" value="RPAP1_C"/>
</dbReference>
<evidence type="ECO:0000256" key="1">
    <source>
        <dbReference type="ARBA" id="ARBA00009953"/>
    </source>
</evidence>
<sequence>MDPTLLIGDIVERDTLEKKPVVFPTPPLTSTGFPQHKKRWRTSAFRQQRSETGGKGTALPSDQSRGNSSPGARRSQTQFPGFDDMERMRIDQENRQKLASMTPQEIAQAQDDIMTGFNPALIQRLLQRANIDEPSPSPFDNPQQGADREAPESQESSAPQSNPAQSTLSRSAQESVQGLSESTHPKTPLGINAATSGGSGHTKTVDDYDEDSAPAQIPPELFPITDQPRSIHFPAAPNLPDLDPSDPNFLAALHEKYFPNLPADPSKLAWMAPVPSTDSPADQDSPYYPHPEISVSALRFDFRGRFLSPRVSRSIPSTKGLHHHGEAPEAAGYTVAELARLARSAVPAQRCMAYQTLGRILFRLGQGEWGKTENDPIATGIWAAVKKGRVLESLMEAAAGEGGHRGSRAYATEALWLFEKGGWKETFKVEACHAPTEWKEHGMGSKKQGA</sequence>
<evidence type="ECO:0000259" key="3">
    <source>
        <dbReference type="Pfam" id="PF08620"/>
    </source>
</evidence>
<organism evidence="5 6">
    <name type="scientific">Ustilaginoidea virens</name>
    <name type="common">Rice false smut fungus</name>
    <name type="synonym">Villosiclava virens</name>
    <dbReference type="NCBI Taxonomy" id="1159556"/>
    <lineage>
        <taxon>Eukaryota</taxon>
        <taxon>Fungi</taxon>
        <taxon>Dikarya</taxon>
        <taxon>Ascomycota</taxon>
        <taxon>Pezizomycotina</taxon>
        <taxon>Sordariomycetes</taxon>
        <taxon>Hypocreomycetidae</taxon>
        <taxon>Hypocreales</taxon>
        <taxon>Clavicipitaceae</taxon>
        <taxon>Ustilaginoidea</taxon>
    </lineage>
</organism>